<dbReference type="Pfam" id="PF04572">
    <property type="entry name" value="Gb3_synth"/>
    <property type="match status" value="1"/>
</dbReference>
<evidence type="ECO:0000259" key="2">
    <source>
        <dbReference type="Pfam" id="PF04572"/>
    </source>
</evidence>
<feature type="compositionally biased region" description="Low complexity" evidence="1">
    <location>
        <begin position="157"/>
        <end position="174"/>
    </location>
</feature>
<organism evidence="3">
    <name type="scientific">Brassica campestris</name>
    <name type="common">Field mustard</name>
    <dbReference type="NCBI Taxonomy" id="3711"/>
    <lineage>
        <taxon>Eukaryota</taxon>
        <taxon>Viridiplantae</taxon>
        <taxon>Streptophyta</taxon>
        <taxon>Embryophyta</taxon>
        <taxon>Tracheophyta</taxon>
        <taxon>Spermatophyta</taxon>
        <taxon>Magnoliopsida</taxon>
        <taxon>eudicotyledons</taxon>
        <taxon>Gunneridae</taxon>
        <taxon>Pentapetalae</taxon>
        <taxon>rosids</taxon>
        <taxon>malvids</taxon>
        <taxon>Brassicales</taxon>
        <taxon>Brassicaceae</taxon>
        <taxon>Brassiceae</taxon>
        <taxon>Brassica</taxon>
    </lineage>
</organism>
<feature type="compositionally biased region" description="Polar residues" evidence="1">
    <location>
        <begin position="135"/>
        <end position="149"/>
    </location>
</feature>
<dbReference type="AlphaFoldDB" id="A0A3P6CY50"/>
<sequence length="400" mass="44600">MANVVARDVDEELSLFLEMRRREKVQGVFSLSEPGTNSVEETTTESLESTTTRYVHLRRSGIEKFLDSENNKSDYEWLLAAPETGGEEEAQENSMVKLKQPKAARSTVLKPRVENIMQEPVTLNVKAFKKITRLDSSTAVSKQSNTIADSKTKSKPSRQTTPTPRTTVSSTRPTNSACRTSSIKSNPRASRSSSVGKSVPTAAKSTSLTIREIPARPVSASRGRGYSSGGRSTGRSSKISDDVNPVLMGTQMVERVVNMRKLPPPKHDDNNMNSGFGRTLSRSSLDMAMRHMFSSLKLLTNYTYIISLNDMTRLRNGIGVQTLDQETKKWKTLNNAVMVFDPYHPLMREFLHEYAATFNGNKWGYNSPCLVTKFIKRLGHKAEFNLTIFPPDAFLSSELA</sequence>
<protein>
    <recommendedName>
        <fullName evidence="2">Alpha 1,4-glycosyltransferase domain-containing protein</fullName>
    </recommendedName>
</protein>
<name>A0A3P6CY50_BRACM</name>
<reference evidence="3" key="1">
    <citation type="submission" date="2018-11" db="EMBL/GenBank/DDBJ databases">
        <authorList>
            <consortium name="Genoscope - CEA"/>
            <person name="William W."/>
        </authorList>
    </citation>
    <scope>NUCLEOTIDE SEQUENCE</scope>
</reference>
<feature type="compositionally biased region" description="Polar residues" evidence="1">
    <location>
        <begin position="175"/>
        <end position="196"/>
    </location>
</feature>
<accession>A0A3P6CY50</accession>
<dbReference type="InterPro" id="IPR044789">
    <property type="entry name" value="Put_A1-4-GlycosylTfrase_plant"/>
</dbReference>
<gene>
    <name evidence="3" type="ORF">BRAA04T18392Z</name>
</gene>
<dbReference type="PANTHER" id="PTHR46781:SF13">
    <property type="entry name" value="ALPHA 1,4-GLYCOSYLTRANSFERASE DOMAIN-CONTAINING PROTEIN"/>
    <property type="match status" value="1"/>
</dbReference>
<feature type="region of interest" description="Disordered" evidence="1">
    <location>
        <begin position="135"/>
        <end position="242"/>
    </location>
</feature>
<evidence type="ECO:0000313" key="3">
    <source>
        <dbReference type="EMBL" id="VDD15311.1"/>
    </source>
</evidence>
<dbReference type="InterPro" id="IPR007652">
    <property type="entry name" value="A1-4-GlycosylTfrase_dom"/>
</dbReference>
<proteinExistence type="predicted"/>
<evidence type="ECO:0000256" key="1">
    <source>
        <dbReference type="SAM" id="MobiDB-lite"/>
    </source>
</evidence>
<dbReference type="PANTHER" id="PTHR46781">
    <property type="entry name" value="ALPHA 1,4-GLYCOSYLTRANSFERASE FAMILY PROTEIN"/>
    <property type="match status" value="1"/>
</dbReference>
<dbReference type="Gene3D" id="3.90.550.20">
    <property type="match status" value="1"/>
</dbReference>
<dbReference type="EMBL" id="LR031576">
    <property type="protein sequence ID" value="VDD15311.1"/>
    <property type="molecule type" value="Genomic_DNA"/>
</dbReference>
<feature type="domain" description="Alpha 1,4-glycosyltransferase" evidence="2">
    <location>
        <begin position="340"/>
        <end position="394"/>
    </location>
</feature>